<keyword evidence="2" id="KW-1185">Reference proteome</keyword>
<proteinExistence type="predicted"/>
<organism evidence="1 2">
    <name type="scientific">Nyssa sinensis</name>
    <dbReference type="NCBI Taxonomy" id="561372"/>
    <lineage>
        <taxon>Eukaryota</taxon>
        <taxon>Viridiplantae</taxon>
        <taxon>Streptophyta</taxon>
        <taxon>Embryophyta</taxon>
        <taxon>Tracheophyta</taxon>
        <taxon>Spermatophyta</taxon>
        <taxon>Magnoliopsida</taxon>
        <taxon>eudicotyledons</taxon>
        <taxon>Gunneridae</taxon>
        <taxon>Pentapetalae</taxon>
        <taxon>asterids</taxon>
        <taxon>Cornales</taxon>
        <taxon>Nyssaceae</taxon>
        <taxon>Nyssa</taxon>
    </lineage>
</organism>
<sequence length="181" mass="19425">MSLLVSSGSFQNFNRLYLKDALAVWIDGEGDDGGEIDPNEIAVVYNTLATIENLIEVEPSVEMVCERTKLRRASFSVPSIATIFEAPRTTDARSGWNMVRGRRTLAAKIPYNCPSLPPPPPQSPNWLTALILPTTRMIASGAGKLLFSVFGPDTPSSSSSSSDDDSGSGYGCGYGVSLFLN</sequence>
<dbReference type="Proteomes" id="UP000325577">
    <property type="component" value="Linkage Group LG0"/>
</dbReference>
<evidence type="ECO:0000313" key="2">
    <source>
        <dbReference type="Proteomes" id="UP000325577"/>
    </source>
</evidence>
<gene>
    <name evidence="1" type="ORF">F0562_001771</name>
</gene>
<dbReference type="EMBL" id="CM018031">
    <property type="protein sequence ID" value="KAA8550087.1"/>
    <property type="molecule type" value="Genomic_DNA"/>
</dbReference>
<evidence type="ECO:0000313" key="1">
    <source>
        <dbReference type="EMBL" id="KAA8550087.1"/>
    </source>
</evidence>
<reference evidence="1 2" key="1">
    <citation type="submission" date="2019-09" db="EMBL/GenBank/DDBJ databases">
        <title>A chromosome-level genome assembly of the Chinese tupelo Nyssa sinensis.</title>
        <authorList>
            <person name="Yang X."/>
            <person name="Kang M."/>
            <person name="Yang Y."/>
            <person name="Xiong H."/>
            <person name="Wang M."/>
            <person name="Zhang Z."/>
            <person name="Wang Z."/>
            <person name="Wu H."/>
            <person name="Ma T."/>
            <person name="Liu J."/>
            <person name="Xi Z."/>
        </authorList>
    </citation>
    <scope>NUCLEOTIDE SEQUENCE [LARGE SCALE GENOMIC DNA]</scope>
    <source>
        <strain evidence="1">J267</strain>
        <tissue evidence="1">Leaf</tissue>
    </source>
</reference>
<dbReference type="OrthoDB" id="666185at2759"/>
<accession>A0A5J5C827</accession>
<dbReference type="AlphaFoldDB" id="A0A5J5C827"/>
<name>A0A5J5C827_9ASTE</name>
<protein>
    <submittedName>
        <fullName evidence="1">Uncharacterized protein</fullName>
    </submittedName>
</protein>